<dbReference type="Gene3D" id="3.40.50.1700">
    <property type="entry name" value="Glycoside hydrolase family 3 C-terminal domain"/>
    <property type="match status" value="1"/>
</dbReference>
<dbReference type="InterPro" id="IPR050288">
    <property type="entry name" value="Cellulose_deg_GH3"/>
</dbReference>
<dbReference type="SMART" id="SM01217">
    <property type="entry name" value="Fn3_like"/>
    <property type="match status" value="1"/>
</dbReference>
<dbReference type="PRINTS" id="PR00133">
    <property type="entry name" value="GLHYDRLASE3"/>
</dbReference>
<keyword evidence="5 13" id="KW-0378">Hydrolase</keyword>
<dbReference type="InterPro" id="IPR026891">
    <property type="entry name" value="Fn3-like"/>
</dbReference>
<comment type="similarity">
    <text evidence="3">Belongs to the glycosyl hydrolase 3 family.</text>
</comment>
<name>A0A2H3JKZ1_WOLCO</name>
<dbReference type="Gene3D" id="2.60.40.10">
    <property type="entry name" value="Immunoglobulins"/>
    <property type="match status" value="1"/>
</dbReference>
<dbReference type="SUPFAM" id="SSF51445">
    <property type="entry name" value="(Trans)glycosidases"/>
    <property type="match status" value="1"/>
</dbReference>
<dbReference type="GO" id="GO:0008422">
    <property type="term" value="F:beta-glucosidase activity"/>
    <property type="evidence" value="ECO:0007669"/>
    <property type="project" value="UniProtKB-EC"/>
</dbReference>
<feature type="signal peptide" evidence="11">
    <location>
        <begin position="1"/>
        <end position="20"/>
    </location>
</feature>
<evidence type="ECO:0000313" key="14">
    <source>
        <dbReference type="Proteomes" id="UP000218811"/>
    </source>
</evidence>
<dbReference type="InterPro" id="IPR017853">
    <property type="entry name" value="GH"/>
</dbReference>
<evidence type="ECO:0000256" key="6">
    <source>
        <dbReference type="ARBA" id="ARBA00023001"/>
    </source>
</evidence>
<comment type="pathway">
    <text evidence="2">Glycan metabolism; cellulose degradation.</text>
</comment>
<dbReference type="InterPro" id="IPR036881">
    <property type="entry name" value="Glyco_hydro_3_C_sf"/>
</dbReference>
<organism evidence="13 14">
    <name type="scientific">Wolfiporia cocos (strain MD-104)</name>
    <name type="common">Brown rot fungus</name>
    <dbReference type="NCBI Taxonomy" id="742152"/>
    <lineage>
        <taxon>Eukaryota</taxon>
        <taxon>Fungi</taxon>
        <taxon>Dikarya</taxon>
        <taxon>Basidiomycota</taxon>
        <taxon>Agaricomycotina</taxon>
        <taxon>Agaricomycetes</taxon>
        <taxon>Polyporales</taxon>
        <taxon>Phaeolaceae</taxon>
        <taxon>Wolfiporia</taxon>
    </lineage>
</organism>
<keyword evidence="9" id="KW-0326">Glycosidase</keyword>
<dbReference type="Proteomes" id="UP000218811">
    <property type="component" value="Unassembled WGS sequence"/>
</dbReference>
<evidence type="ECO:0000256" key="5">
    <source>
        <dbReference type="ARBA" id="ARBA00022801"/>
    </source>
</evidence>
<dbReference type="InterPro" id="IPR001764">
    <property type="entry name" value="Glyco_hydro_3_N"/>
</dbReference>
<evidence type="ECO:0000256" key="4">
    <source>
        <dbReference type="ARBA" id="ARBA00012744"/>
    </source>
</evidence>
<evidence type="ECO:0000256" key="2">
    <source>
        <dbReference type="ARBA" id="ARBA00004987"/>
    </source>
</evidence>
<keyword evidence="10" id="KW-0624">Polysaccharide degradation</keyword>
<dbReference type="EMBL" id="KB468135">
    <property type="protein sequence ID" value="PCH42860.1"/>
    <property type="molecule type" value="Genomic_DNA"/>
</dbReference>
<keyword evidence="14" id="KW-1185">Reference proteome</keyword>
<evidence type="ECO:0000313" key="13">
    <source>
        <dbReference type="EMBL" id="PCH42860.1"/>
    </source>
</evidence>
<dbReference type="SUPFAM" id="SSF52279">
    <property type="entry name" value="Beta-D-glucan exohydrolase, C-terminal domain"/>
    <property type="match status" value="1"/>
</dbReference>
<dbReference type="InterPro" id="IPR013783">
    <property type="entry name" value="Ig-like_fold"/>
</dbReference>
<evidence type="ECO:0000256" key="9">
    <source>
        <dbReference type="ARBA" id="ARBA00023295"/>
    </source>
</evidence>
<dbReference type="InterPro" id="IPR002772">
    <property type="entry name" value="Glyco_hydro_3_C"/>
</dbReference>
<dbReference type="InterPro" id="IPR036962">
    <property type="entry name" value="Glyco_hydro_3_N_sf"/>
</dbReference>
<proteinExistence type="inferred from homology"/>
<reference evidence="13 14" key="1">
    <citation type="journal article" date="2012" name="Science">
        <title>The Paleozoic origin of enzymatic lignin decomposition reconstructed from 31 fungal genomes.</title>
        <authorList>
            <person name="Floudas D."/>
            <person name="Binder M."/>
            <person name="Riley R."/>
            <person name="Barry K."/>
            <person name="Blanchette R.A."/>
            <person name="Henrissat B."/>
            <person name="Martinez A.T."/>
            <person name="Otillar R."/>
            <person name="Spatafora J.W."/>
            <person name="Yadav J.S."/>
            <person name="Aerts A."/>
            <person name="Benoit I."/>
            <person name="Boyd A."/>
            <person name="Carlson A."/>
            <person name="Copeland A."/>
            <person name="Coutinho P.M."/>
            <person name="de Vries R.P."/>
            <person name="Ferreira P."/>
            <person name="Findley K."/>
            <person name="Foster B."/>
            <person name="Gaskell J."/>
            <person name="Glotzer D."/>
            <person name="Gorecki P."/>
            <person name="Heitman J."/>
            <person name="Hesse C."/>
            <person name="Hori C."/>
            <person name="Igarashi K."/>
            <person name="Jurgens J.A."/>
            <person name="Kallen N."/>
            <person name="Kersten P."/>
            <person name="Kohler A."/>
            <person name="Kuees U."/>
            <person name="Kumar T.K.A."/>
            <person name="Kuo A."/>
            <person name="LaButti K."/>
            <person name="Larrondo L.F."/>
            <person name="Lindquist E."/>
            <person name="Ling A."/>
            <person name="Lombard V."/>
            <person name="Lucas S."/>
            <person name="Lundell T."/>
            <person name="Martin R."/>
            <person name="McLaughlin D.J."/>
            <person name="Morgenstern I."/>
            <person name="Morin E."/>
            <person name="Murat C."/>
            <person name="Nagy L.G."/>
            <person name="Nolan M."/>
            <person name="Ohm R.A."/>
            <person name="Patyshakuliyeva A."/>
            <person name="Rokas A."/>
            <person name="Ruiz-Duenas F.J."/>
            <person name="Sabat G."/>
            <person name="Salamov A."/>
            <person name="Samejima M."/>
            <person name="Schmutz J."/>
            <person name="Slot J.C."/>
            <person name="St John F."/>
            <person name="Stenlid J."/>
            <person name="Sun H."/>
            <person name="Sun S."/>
            <person name="Syed K."/>
            <person name="Tsang A."/>
            <person name="Wiebenga A."/>
            <person name="Young D."/>
            <person name="Pisabarro A."/>
            <person name="Eastwood D.C."/>
            <person name="Martin F."/>
            <person name="Cullen D."/>
            <person name="Grigoriev I.V."/>
            <person name="Hibbett D.S."/>
        </authorList>
    </citation>
    <scope>NUCLEOTIDE SEQUENCE [LARGE SCALE GENOMIC DNA]</scope>
    <source>
        <strain evidence="13 14">MD-104</strain>
    </source>
</reference>
<dbReference type="STRING" id="742152.A0A2H3JKZ1"/>
<dbReference type="FunFam" id="3.40.50.1700:FF:000003">
    <property type="entry name" value="Probable beta-glucosidase"/>
    <property type="match status" value="1"/>
</dbReference>
<keyword evidence="11" id="KW-0732">Signal</keyword>
<keyword evidence="6" id="KW-0136">Cellulose degradation</keyword>
<evidence type="ECO:0000256" key="3">
    <source>
        <dbReference type="ARBA" id="ARBA00005336"/>
    </source>
</evidence>
<dbReference type="OMA" id="ESTHYTI"/>
<keyword evidence="8" id="KW-0119">Carbohydrate metabolism</keyword>
<keyword evidence="7" id="KW-0325">Glycoprotein</keyword>
<dbReference type="Pfam" id="PF00933">
    <property type="entry name" value="Glyco_hydro_3"/>
    <property type="match status" value="1"/>
</dbReference>
<dbReference type="EC" id="3.2.1.21" evidence="4"/>
<dbReference type="GO" id="GO:0030245">
    <property type="term" value="P:cellulose catabolic process"/>
    <property type="evidence" value="ECO:0007669"/>
    <property type="project" value="UniProtKB-KW"/>
</dbReference>
<evidence type="ECO:0000256" key="10">
    <source>
        <dbReference type="ARBA" id="ARBA00023326"/>
    </source>
</evidence>
<dbReference type="PANTHER" id="PTHR42715">
    <property type="entry name" value="BETA-GLUCOSIDASE"/>
    <property type="match status" value="1"/>
</dbReference>
<feature type="domain" description="Fibronectin type III-like" evidence="12">
    <location>
        <begin position="898"/>
        <end position="967"/>
    </location>
</feature>
<dbReference type="Pfam" id="PF14310">
    <property type="entry name" value="Fn3-like"/>
    <property type="match status" value="1"/>
</dbReference>
<sequence>MTPSTKFAALAALLALGVHAAPSAVPIVASSAVLPSSAAASSAAVPASSAVASSAPIPASSAVASSPAVPISSAVYSSPAVPVSSAAVSSPAVPISSAAYSSAAYSSAAYSSAAYSSAALTSAAASTLAAPSAASTAYAYTSGGEVGEESGVSYTVSGTYTVYGDLVPTNPSSLAYSPTSGEPPYNSGYGTEVGWQTLSLSSYAFTPYPTASAVPEPPDYPSVSPFYPPAVENAGSTITPDFGAAWDEAFAKALAFVEGLTIPQKVNLTTGTYWEQGLCVGNIGPITEDFRGLCLQDSPLGVRYTDYNTAFPAGITVASTFNRTAMRMRGVEMGAEFRGKGVNVALGPMMNMGRVAQAGRNWEGFGTDPFLSSEAAYETVLGMQSSGVQACAKHYVDYEQEYHRTLESSEVDDRTNHEIYTKPFLRAVMAGVASVMCSYNMINDTYACENDRTLNQILKAEFGFRGYIMSDWGAQMSTLSAMSGLDMTMPGDITDGSGTSWWGPNLTAFVMNDTIPLTRLDDMATRIMAGYYLLGQDQDYPNVSFNAFDPYDEVHNLHINVQANHYELVREIGREGAILLKNTNGALPLSAPRNIALIGSDAAVGAVGPNGYTDRGGDDGLMAMGWGSGSDNFPYLVSPLEAIQARAREDGSSVNSWLLDWDTVDAADAAWGYEVALVFVNSDSGEGYIEVDGNFGDRNNLTLWHNADNLVQAVAAVNNNTIVVAHSVGPSIIEPWIEHPNVTAVIWAQVPGQEAGNSLVDVLYGDYNPSGRLPYTIAKRLEDYGVFLTVGGEANTILSVPYTEGLFYDYRHFDQYNITPRFEFGYGLSYTTFEYYDLYVDVLPPAPADATDAALMAGWDAGEPTPQGEGSSTAYWLHAPYVQVSFTVENTGAVAGTEIPQMYVHFPADSGEPPSWLKGFDAIYLEAGESQEVTFTLPRYELSVWNVDAQGWQRPPGTIALSIGASSRDFRLSGTFPI</sequence>
<gene>
    <name evidence="13" type="ORF">WOLCODRAFT_25587</name>
</gene>
<protein>
    <recommendedName>
        <fullName evidence="4">beta-glucosidase</fullName>
        <ecNumber evidence="4">3.2.1.21</ecNumber>
    </recommendedName>
</protein>
<comment type="catalytic activity">
    <reaction evidence="1">
        <text>Hydrolysis of terminal, non-reducing beta-D-glucosyl residues with release of beta-D-glucose.</text>
        <dbReference type="EC" id="3.2.1.21"/>
    </reaction>
</comment>
<dbReference type="Gene3D" id="3.20.20.300">
    <property type="entry name" value="Glycoside hydrolase, family 3, N-terminal domain"/>
    <property type="match status" value="1"/>
</dbReference>
<dbReference type="OrthoDB" id="416222at2759"/>
<evidence type="ECO:0000256" key="7">
    <source>
        <dbReference type="ARBA" id="ARBA00023180"/>
    </source>
</evidence>
<accession>A0A2H3JKZ1</accession>
<dbReference type="FunFam" id="3.20.20.300:FF:000002">
    <property type="entry name" value="Probable beta-glucosidase"/>
    <property type="match status" value="1"/>
</dbReference>
<evidence type="ECO:0000256" key="8">
    <source>
        <dbReference type="ARBA" id="ARBA00023277"/>
    </source>
</evidence>
<dbReference type="PANTHER" id="PTHR42715:SF2">
    <property type="entry name" value="BETA-GLUCOSIDASE F-RELATED"/>
    <property type="match status" value="1"/>
</dbReference>
<dbReference type="AlphaFoldDB" id="A0A2H3JKZ1"/>
<dbReference type="Pfam" id="PF01915">
    <property type="entry name" value="Glyco_hydro_3_C"/>
    <property type="match status" value="1"/>
</dbReference>
<evidence type="ECO:0000256" key="11">
    <source>
        <dbReference type="SAM" id="SignalP"/>
    </source>
</evidence>
<evidence type="ECO:0000256" key="1">
    <source>
        <dbReference type="ARBA" id="ARBA00000448"/>
    </source>
</evidence>
<evidence type="ECO:0000259" key="12">
    <source>
        <dbReference type="SMART" id="SM01217"/>
    </source>
</evidence>
<feature type="chain" id="PRO_5013756374" description="beta-glucosidase" evidence="11">
    <location>
        <begin position="21"/>
        <end position="978"/>
    </location>
</feature>